<proteinExistence type="predicted"/>
<name>A0ACC2K6J5_PERAE</name>
<dbReference type="EMBL" id="CM056820">
    <property type="protein sequence ID" value="KAJ8616627.1"/>
    <property type="molecule type" value="Genomic_DNA"/>
</dbReference>
<accession>A0ACC2K6J5</accession>
<sequence length="399" mass="45158">MHSWYTISQLDQDDENVTRSIGLRKRPLMNEVNINLSRVLEDEQDDEKRSPKPRRDFFSKAFYLEILLELSYQWKRQNMRMNAFEVAVTLIEVQLSFHDFGAVKLSYEFAPHYPCPSPGTHTNYERTSTITTGTNTSAAKISNSHTSHGQGSCTCVRSNSLDSTITAPLKPHTGGDVRWDAIQLAQSRDSPLGISNFRLLECLGYGDIGSVYLLELKGTSAFFVMKVMDKASLASRNKLLRAQTERQILGLLDHPFLPTQYSYFETDKFYCLVMEFCSGGNLDSLWQKQPHKFYASEVLLALGYLHMLGIVYRDLKPENVLVRDEGHRMLSDFDLSLQCSVNPTLVKSSSGYADNGGILDSDDFTACIQPSFFPLAFYQRRIARLNQILGSSPMGLFQS</sequence>
<evidence type="ECO:0000313" key="1">
    <source>
        <dbReference type="EMBL" id="KAJ8616627.1"/>
    </source>
</evidence>
<comment type="caution">
    <text evidence="1">The sequence shown here is derived from an EMBL/GenBank/DDBJ whole genome shotgun (WGS) entry which is preliminary data.</text>
</comment>
<reference evidence="1 2" key="1">
    <citation type="journal article" date="2022" name="Hortic Res">
        <title>A haplotype resolved chromosomal level avocado genome allows analysis of novel avocado genes.</title>
        <authorList>
            <person name="Nath O."/>
            <person name="Fletcher S.J."/>
            <person name="Hayward A."/>
            <person name="Shaw L.M."/>
            <person name="Masouleh A.K."/>
            <person name="Furtado A."/>
            <person name="Henry R.J."/>
            <person name="Mitter N."/>
        </authorList>
    </citation>
    <scope>NUCLEOTIDE SEQUENCE [LARGE SCALE GENOMIC DNA]</scope>
    <source>
        <strain evidence="2">cv. Hass</strain>
    </source>
</reference>
<keyword evidence="2" id="KW-1185">Reference proteome</keyword>
<organism evidence="1 2">
    <name type="scientific">Persea americana</name>
    <name type="common">Avocado</name>
    <dbReference type="NCBI Taxonomy" id="3435"/>
    <lineage>
        <taxon>Eukaryota</taxon>
        <taxon>Viridiplantae</taxon>
        <taxon>Streptophyta</taxon>
        <taxon>Embryophyta</taxon>
        <taxon>Tracheophyta</taxon>
        <taxon>Spermatophyta</taxon>
        <taxon>Magnoliopsida</taxon>
        <taxon>Magnoliidae</taxon>
        <taxon>Laurales</taxon>
        <taxon>Lauraceae</taxon>
        <taxon>Persea</taxon>
    </lineage>
</organism>
<protein>
    <submittedName>
        <fullName evidence="1">Uncharacterized protein</fullName>
    </submittedName>
</protein>
<evidence type="ECO:0000313" key="2">
    <source>
        <dbReference type="Proteomes" id="UP001234297"/>
    </source>
</evidence>
<dbReference type="Proteomes" id="UP001234297">
    <property type="component" value="Chromosome 12"/>
</dbReference>
<gene>
    <name evidence="1" type="ORF">MRB53_035999</name>
</gene>